<keyword evidence="5 9" id="KW-0653">Protein transport</keyword>
<evidence type="ECO:0000256" key="9">
    <source>
        <dbReference type="HAMAP-Rule" id="MF_00237"/>
    </source>
</evidence>
<keyword evidence="4 9" id="KW-0812">Transmembrane</keyword>
<name>A0A6L6J2Z9_9RHOB</name>
<evidence type="ECO:0000256" key="8">
    <source>
        <dbReference type="ARBA" id="ARBA00023136"/>
    </source>
</evidence>
<comment type="subunit">
    <text evidence="9">The Tat system comprises two distinct complexes: a TatABC complex, containing multiple copies of TatA, TatB and TatC subunits, and a separate TatA complex, containing only TatA subunits. Substrates initially bind to the TatABC complex, which probably triggers association of the separate TatA complex to form the active translocon.</text>
</comment>
<dbReference type="Gene3D" id="1.20.5.3310">
    <property type="match status" value="1"/>
</dbReference>
<dbReference type="HAMAP" id="MF_00237">
    <property type="entry name" value="TatB"/>
    <property type="match status" value="1"/>
</dbReference>
<dbReference type="AlphaFoldDB" id="A0A6L6J2Z9"/>
<keyword evidence="2 9" id="KW-0813">Transport</keyword>
<feature type="compositionally biased region" description="Pro residues" evidence="10">
    <location>
        <begin position="108"/>
        <end position="117"/>
    </location>
</feature>
<dbReference type="PANTHER" id="PTHR33162">
    <property type="entry name" value="SEC-INDEPENDENT PROTEIN TRANSLOCASE PROTEIN TATA, CHLOROPLASTIC"/>
    <property type="match status" value="1"/>
</dbReference>
<dbReference type="InterPro" id="IPR003369">
    <property type="entry name" value="TatA/B/E"/>
</dbReference>
<gene>
    <name evidence="9 11" type="primary">tatB</name>
    <name evidence="11" type="ORF">GL284_12610</name>
</gene>
<organism evidence="11 12">
    <name type="scientific">Paracoccus shanxieyensis</name>
    <dbReference type="NCBI Taxonomy" id="2675752"/>
    <lineage>
        <taxon>Bacteria</taxon>
        <taxon>Pseudomonadati</taxon>
        <taxon>Pseudomonadota</taxon>
        <taxon>Alphaproteobacteria</taxon>
        <taxon>Rhodobacterales</taxon>
        <taxon>Paracoccaceae</taxon>
        <taxon>Paracoccus</taxon>
    </lineage>
</organism>
<feature type="compositionally biased region" description="Low complexity" evidence="10">
    <location>
        <begin position="118"/>
        <end position="132"/>
    </location>
</feature>
<dbReference type="GO" id="GO:0008320">
    <property type="term" value="F:protein transmembrane transporter activity"/>
    <property type="evidence" value="ECO:0007669"/>
    <property type="project" value="UniProtKB-UniRule"/>
</dbReference>
<proteinExistence type="inferred from homology"/>
<dbReference type="Pfam" id="PF02416">
    <property type="entry name" value="TatA_B_E"/>
    <property type="match status" value="1"/>
</dbReference>
<dbReference type="GO" id="GO:0033281">
    <property type="term" value="C:TAT protein transport complex"/>
    <property type="evidence" value="ECO:0007669"/>
    <property type="project" value="UniProtKB-UniRule"/>
</dbReference>
<dbReference type="NCBIfam" id="TIGR01410">
    <property type="entry name" value="tatB"/>
    <property type="match status" value="1"/>
</dbReference>
<evidence type="ECO:0000256" key="2">
    <source>
        <dbReference type="ARBA" id="ARBA00022448"/>
    </source>
</evidence>
<dbReference type="EMBL" id="WMII01000011">
    <property type="protein sequence ID" value="MTH65107.1"/>
    <property type="molecule type" value="Genomic_DNA"/>
</dbReference>
<keyword evidence="3 9" id="KW-1003">Cell membrane</keyword>
<feature type="region of interest" description="Disordered" evidence="10">
    <location>
        <begin position="92"/>
        <end position="172"/>
    </location>
</feature>
<comment type="caution">
    <text evidence="11">The sequence shown here is derived from an EMBL/GenBank/DDBJ whole genome shotgun (WGS) entry which is preliminary data.</text>
</comment>
<reference evidence="11 12" key="1">
    <citation type="submission" date="2019-11" db="EMBL/GenBank/DDBJ databases">
        <authorList>
            <person name="Dong K."/>
        </authorList>
    </citation>
    <scope>NUCLEOTIDE SEQUENCE [LARGE SCALE GENOMIC DNA]</scope>
    <source>
        <strain evidence="11 12">DK608</strain>
    </source>
</reference>
<comment type="similarity">
    <text evidence="9">Belongs to the TatB family.</text>
</comment>
<comment type="function">
    <text evidence="9">Part of the twin-arginine translocation (Tat) system that transports large folded proteins containing a characteristic twin-arginine motif in their signal peptide across membranes. Together with TatC, TatB is part of a receptor directly interacting with Tat signal peptides. TatB may form an oligomeric binding site that transiently accommodates folded Tat precursor proteins before their translocation.</text>
</comment>
<evidence type="ECO:0000256" key="10">
    <source>
        <dbReference type="SAM" id="MobiDB-lite"/>
    </source>
</evidence>
<evidence type="ECO:0000313" key="11">
    <source>
        <dbReference type="EMBL" id="MTH65107.1"/>
    </source>
</evidence>
<evidence type="ECO:0000256" key="7">
    <source>
        <dbReference type="ARBA" id="ARBA00023010"/>
    </source>
</evidence>
<accession>A0A6L6J2Z9</accession>
<keyword evidence="12" id="KW-1185">Reference proteome</keyword>
<evidence type="ECO:0000256" key="5">
    <source>
        <dbReference type="ARBA" id="ARBA00022927"/>
    </source>
</evidence>
<evidence type="ECO:0000256" key="3">
    <source>
        <dbReference type="ARBA" id="ARBA00022475"/>
    </source>
</evidence>
<dbReference type="PRINTS" id="PR01506">
    <property type="entry name" value="TATBPROTEIN"/>
</dbReference>
<dbReference type="PANTHER" id="PTHR33162:SF1">
    <property type="entry name" value="SEC-INDEPENDENT PROTEIN TRANSLOCASE PROTEIN TATA, CHLOROPLASTIC"/>
    <property type="match status" value="1"/>
</dbReference>
<keyword evidence="8 9" id="KW-0472">Membrane</keyword>
<dbReference type="RefSeq" id="WP_155044990.1">
    <property type="nucleotide sequence ID" value="NZ_WMIH01000011.1"/>
</dbReference>
<evidence type="ECO:0000313" key="12">
    <source>
        <dbReference type="Proteomes" id="UP000478740"/>
    </source>
</evidence>
<keyword evidence="7 9" id="KW-0811">Translocation</keyword>
<dbReference type="GO" id="GO:0043953">
    <property type="term" value="P:protein transport by the Tat complex"/>
    <property type="evidence" value="ECO:0007669"/>
    <property type="project" value="UniProtKB-UniRule"/>
</dbReference>
<dbReference type="Proteomes" id="UP000478740">
    <property type="component" value="Unassembled WGS sequence"/>
</dbReference>
<keyword evidence="6 9" id="KW-1133">Transmembrane helix</keyword>
<evidence type="ECO:0000256" key="4">
    <source>
        <dbReference type="ARBA" id="ARBA00022692"/>
    </source>
</evidence>
<sequence length="172" mass="18157">MFDIGWSELLLIGIVALIVVGPEDLPKLFHTLGRITSKARMMAREFSSAMEDAAKSSGLDEAGLALKDVNKLTSKRALGLDALDRAADRFEKWDPVNPLQEARRSKPVPDPAAPVPPVAAADEPAAPGAAPEAAPPVPPAAPGVSAPFPANMAADTADGRRRLHAVRRSDRD</sequence>
<protein>
    <recommendedName>
        <fullName evidence="9">Sec-independent protein translocase protein TatB</fullName>
    </recommendedName>
</protein>
<evidence type="ECO:0000256" key="1">
    <source>
        <dbReference type="ARBA" id="ARBA00004167"/>
    </source>
</evidence>
<dbReference type="InterPro" id="IPR018448">
    <property type="entry name" value="TatB"/>
</dbReference>
<evidence type="ECO:0000256" key="6">
    <source>
        <dbReference type="ARBA" id="ARBA00022989"/>
    </source>
</evidence>
<comment type="subcellular location">
    <subcellularLocation>
        <location evidence="9">Cell membrane</location>
        <topology evidence="9">Single-pass membrane protein</topology>
    </subcellularLocation>
    <subcellularLocation>
        <location evidence="1">Membrane</location>
        <topology evidence="1">Single-pass membrane protein</topology>
    </subcellularLocation>
</comment>